<name>A0A7C9CHV5_OPUST</name>
<dbReference type="AlphaFoldDB" id="A0A7C9CHV5"/>
<reference evidence="1" key="2">
    <citation type="submission" date="2020-07" db="EMBL/GenBank/DDBJ databases">
        <authorList>
            <person name="Vera ALvarez R."/>
            <person name="Arias-Moreno D.M."/>
            <person name="Jimenez-Jacinto V."/>
            <person name="Jimenez-Bremont J.F."/>
            <person name="Swaminathan K."/>
            <person name="Moose S.P."/>
            <person name="Guerrero-Gonzalez M.L."/>
            <person name="Marino-Ramirez L."/>
            <person name="Landsman D."/>
            <person name="Rodriguez-Kessler M."/>
            <person name="Delgado-Sanchez P."/>
        </authorList>
    </citation>
    <scope>NUCLEOTIDE SEQUENCE</scope>
    <source>
        <tissue evidence="1">Cladode</tissue>
    </source>
</reference>
<organism evidence="1">
    <name type="scientific">Opuntia streptacantha</name>
    <name type="common">Prickly pear cactus</name>
    <name type="synonym">Opuntia cardona</name>
    <dbReference type="NCBI Taxonomy" id="393608"/>
    <lineage>
        <taxon>Eukaryota</taxon>
        <taxon>Viridiplantae</taxon>
        <taxon>Streptophyta</taxon>
        <taxon>Embryophyta</taxon>
        <taxon>Tracheophyta</taxon>
        <taxon>Spermatophyta</taxon>
        <taxon>Magnoliopsida</taxon>
        <taxon>eudicotyledons</taxon>
        <taxon>Gunneridae</taxon>
        <taxon>Pentapetalae</taxon>
        <taxon>Caryophyllales</taxon>
        <taxon>Cactineae</taxon>
        <taxon>Cactaceae</taxon>
        <taxon>Opuntioideae</taxon>
        <taxon>Opuntia</taxon>
    </lineage>
</organism>
<proteinExistence type="predicted"/>
<evidence type="ECO:0000313" key="1">
    <source>
        <dbReference type="EMBL" id="MBA4615008.1"/>
    </source>
</evidence>
<protein>
    <submittedName>
        <fullName evidence="1">Uncharacterized protein</fullName>
    </submittedName>
</protein>
<dbReference type="EMBL" id="GISG01005530">
    <property type="protein sequence ID" value="MBA4615008.1"/>
    <property type="molecule type" value="Transcribed_RNA"/>
</dbReference>
<sequence>MLHYNPPCCDPMNWSISGIILKAGKGRRSKTGSLNSISGIMTDNVMSALCVASKCYQAPRFQFRFFFNVCSGNFCCPSFYPSHSSLYLNFKSCTKLSKAPPYSICLLSCKVRWTKFFFFLFSFNLYSLVAVC</sequence>
<accession>A0A7C9CHV5</accession>
<reference evidence="1" key="1">
    <citation type="journal article" date="2013" name="J. Plant Res.">
        <title>Effect of fungi and light on seed germination of three Opuntia species from semiarid lands of central Mexico.</title>
        <authorList>
            <person name="Delgado-Sanchez P."/>
            <person name="Jimenez-Bremont J.F."/>
            <person name="Guerrero-Gonzalez Mde L."/>
            <person name="Flores J."/>
        </authorList>
    </citation>
    <scope>NUCLEOTIDE SEQUENCE</scope>
    <source>
        <tissue evidence="1">Cladode</tissue>
    </source>
</reference>